<dbReference type="Proteomes" id="UP001153709">
    <property type="component" value="Chromosome 5"/>
</dbReference>
<sequence length="140" mass="16475">MRFAGDMVIMTESIEELQTLLDEINSECGMGPINSPINNEQLTLGGQQIERVTKYKYLGAYIKTELDPEQDPCYVWSQLFYGIKTWTLKAQIVKKLEAFELLIYPRMLRIPWTTRVTNEEVLRRMVRDKKDCIPWTHTEK</sequence>
<proteinExistence type="predicted"/>
<evidence type="ECO:0000313" key="2">
    <source>
        <dbReference type="Proteomes" id="UP001153709"/>
    </source>
</evidence>
<evidence type="ECO:0000313" key="1">
    <source>
        <dbReference type="EMBL" id="CAG9835276.1"/>
    </source>
</evidence>
<gene>
    <name evidence="1" type="ORF">DIABBA_LOCUS8490</name>
</gene>
<protein>
    <recommendedName>
        <fullName evidence="3">Reverse transcriptase domain-containing protein</fullName>
    </recommendedName>
</protein>
<dbReference type="OrthoDB" id="6631388at2759"/>
<organism evidence="1 2">
    <name type="scientific">Diabrotica balteata</name>
    <name type="common">Banded cucumber beetle</name>
    <dbReference type="NCBI Taxonomy" id="107213"/>
    <lineage>
        <taxon>Eukaryota</taxon>
        <taxon>Metazoa</taxon>
        <taxon>Ecdysozoa</taxon>
        <taxon>Arthropoda</taxon>
        <taxon>Hexapoda</taxon>
        <taxon>Insecta</taxon>
        <taxon>Pterygota</taxon>
        <taxon>Neoptera</taxon>
        <taxon>Endopterygota</taxon>
        <taxon>Coleoptera</taxon>
        <taxon>Polyphaga</taxon>
        <taxon>Cucujiformia</taxon>
        <taxon>Chrysomeloidea</taxon>
        <taxon>Chrysomelidae</taxon>
        <taxon>Galerucinae</taxon>
        <taxon>Diabroticina</taxon>
        <taxon>Diabroticites</taxon>
        <taxon>Diabrotica</taxon>
    </lineage>
</organism>
<name>A0A9N9T6K0_DIABA</name>
<reference evidence="1" key="1">
    <citation type="submission" date="2022-01" db="EMBL/GenBank/DDBJ databases">
        <authorList>
            <person name="King R."/>
        </authorList>
    </citation>
    <scope>NUCLEOTIDE SEQUENCE</scope>
</reference>
<dbReference type="PANTHER" id="PTHR47027">
    <property type="entry name" value="REVERSE TRANSCRIPTASE DOMAIN-CONTAINING PROTEIN"/>
    <property type="match status" value="1"/>
</dbReference>
<dbReference type="EMBL" id="OU898280">
    <property type="protein sequence ID" value="CAG9835276.1"/>
    <property type="molecule type" value="Genomic_DNA"/>
</dbReference>
<keyword evidence="2" id="KW-1185">Reference proteome</keyword>
<dbReference type="AlphaFoldDB" id="A0A9N9T6K0"/>
<evidence type="ECO:0008006" key="3">
    <source>
        <dbReference type="Google" id="ProtNLM"/>
    </source>
</evidence>
<dbReference type="PANTHER" id="PTHR47027:SF20">
    <property type="entry name" value="REVERSE TRANSCRIPTASE-LIKE PROTEIN WITH RNA-DIRECTED DNA POLYMERASE DOMAIN"/>
    <property type="match status" value="1"/>
</dbReference>
<accession>A0A9N9T6K0</accession>